<feature type="compositionally biased region" description="Gly residues" evidence="6">
    <location>
        <begin position="543"/>
        <end position="558"/>
    </location>
</feature>
<feature type="compositionally biased region" description="Low complexity" evidence="6">
    <location>
        <begin position="233"/>
        <end position="258"/>
    </location>
</feature>
<dbReference type="SUPFAM" id="SSF160443">
    <property type="entry name" value="SMR domain-like"/>
    <property type="match status" value="1"/>
</dbReference>
<dbReference type="Pfam" id="PF14608">
    <property type="entry name" value="zf-CCCH_2"/>
    <property type="match status" value="2"/>
</dbReference>
<dbReference type="InterPro" id="IPR013899">
    <property type="entry name" value="DUF1771"/>
</dbReference>
<evidence type="ECO:0000256" key="4">
    <source>
        <dbReference type="ARBA" id="ARBA00022833"/>
    </source>
</evidence>
<feature type="zinc finger region" description="C3H1-type" evidence="5">
    <location>
        <begin position="112"/>
        <end position="134"/>
    </location>
</feature>
<dbReference type="Gene3D" id="4.10.1000.10">
    <property type="entry name" value="Zinc finger, CCCH-type"/>
    <property type="match status" value="1"/>
</dbReference>
<accession>A0ABR3VM53</accession>
<keyword evidence="2" id="KW-0677">Repeat</keyword>
<dbReference type="InterPro" id="IPR045124">
    <property type="entry name" value="Su(sable)-like"/>
</dbReference>
<evidence type="ECO:0000313" key="10">
    <source>
        <dbReference type="Proteomes" id="UP001586593"/>
    </source>
</evidence>
<gene>
    <name evidence="9" type="ORF">VTK73DRAFT_2969</name>
</gene>
<feature type="compositionally biased region" description="Basic residues" evidence="6">
    <location>
        <begin position="259"/>
        <end position="270"/>
    </location>
</feature>
<dbReference type="PROSITE" id="PS50828">
    <property type="entry name" value="SMR"/>
    <property type="match status" value="1"/>
</dbReference>
<evidence type="ECO:0008006" key="11">
    <source>
        <dbReference type="Google" id="ProtNLM"/>
    </source>
</evidence>
<name>A0ABR3VM53_9PEZI</name>
<dbReference type="Pfam" id="PF08590">
    <property type="entry name" value="DUF1771"/>
    <property type="match status" value="1"/>
</dbReference>
<dbReference type="PANTHER" id="PTHR13119:SF12">
    <property type="entry name" value="PROTEIN SUPPRESSOR OF SABLE"/>
    <property type="match status" value="1"/>
</dbReference>
<feature type="domain" description="C3H1-type" evidence="7">
    <location>
        <begin position="112"/>
        <end position="134"/>
    </location>
</feature>
<dbReference type="SMART" id="SM00356">
    <property type="entry name" value="ZnF_C3H1"/>
    <property type="match status" value="2"/>
</dbReference>
<feature type="compositionally biased region" description="Polar residues" evidence="6">
    <location>
        <begin position="143"/>
        <end position="156"/>
    </location>
</feature>
<feature type="domain" description="Smr" evidence="8">
    <location>
        <begin position="449"/>
        <end position="530"/>
    </location>
</feature>
<evidence type="ECO:0000256" key="1">
    <source>
        <dbReference type="ARBA" id="ARBA00022723"/>
    </source>
</evidence>
<reference evidence="9 10" key="1">
    <citation type="journal article" date="2024" name="Commun. Biol.">
        <title>Comparative genomic analysis of thermophilic fungi reveals convergent evolutionary adaptations and gene losses.</title>
        <authorList>
            <person name="Steindorff A.S."/>
            <person name="Aguilar-Pontes M.V."/>
            <person name="Robinson A.J."/>
            <person name="Andreopoulos B."/>
            <person name="LaButti K."/>
            <person name="Kuo A."/>
            <person name="Mondo S."/>
            <person name="Riley R."/>
            <person name="Otillar R."/>
            <person name="Haridas S."/>
            <person name="Lipzen A."/>
            <person name="Grimwood J."/>
            <person name="Schmutz J."/>
            <person name="Clum A."/>
            <person name="Reid I.D."/>
            <person name="Moisan M.C."/>
            <person name="Butler G."/>
            <person name="Nguyen T.T.M."/>
            <person name="Dewar K."/>
            <person name="Conant G."/>
            <person name="Drula E."/>
            <person name="Henrissat B."/>
            <person name="Hansel C."/>
            <person name="Singer S."/>
            <person name="Hutchinson M.I."/>
            <person name="de Vries R.P."/>
            <person name="Natvig D.O."/>
            <person name="Powell A.J."/>
            <person name="Tsang A."/>
            <person name="Grigoriev I.V."/>
        </authorList>
    </citation>
    <scope>NUCLEOTIDE SEQUENCE [LARGE SCALE GENOMIC DNA]</scope>
    <source>
        <strain evidence="9 10">ATCC 24622</strain>
    </source>
</reference>
<sequence>MTPYDMLRSILGPSRTDEEIDAALAMHGYDLGATVAAIMDTQVQDNLAAAAKVEETRTLLLGKALGPADRPVTPASAADQQPKSGVVCKFFLSTGQCLRADCRFSHDLSNHVCKYWVAGNCLAGSTCIFSHDPAHLVQGLQLDGSSTPPAGQKNSSNPPPTQDHHNFPALKPGTPDPWPTFTPSGTYSPATAGMLTPPPGLRPFASSGGGGGGIERPRSRPGSRHQQLMAQRDSPTAAPPLDDADAFPSLGSASAAGKQGKKHHGKRGGHGHGANKEAGIGGVSTSSSSSSSSTTTTTPAPTTPSTLADIVKMSPSPGPSSSSSSPLLRKAGRNGSAGGGSGTRNGENSAAAQAIPAPKHIPWLETGEKANKAYLKARQEAIKHGGLRNKFLQSAAQAWNRNDARAAKALSLRGQSENDLMRKAHREAARELYEERNRNSNNNSSEIYVDLHGLHPEEAVEYLERVLLENSEESRPVYAITGTGHHSKSGKDKVGRALRAFLNEWKYAFREFSVPGDRNNMGGILGIDARSWDRSLARERGSGDGTAGGKGKEGGGAAKGEVDILAQGVEIGEGKVKLLVRDPAMAKEPPKGPRGRGKTPATAAAVFLRLLLPVARNCHRCAGAWRGSSKKEPGGAIGSVVKETLERRDASQGGTSILFITVRL</sequence>
<keyword evidence="4 5" id="KW-0862">Zinc</keyword>
<dbReference type="InterPro" id="IPR000571">
    <property type="entry name" value="Znf_CCCH"/>
</dbReference>
<feature type="domain" description="C3H1-type" evidence="7">
    <location>
        <begin position="82"/>
        <end position="109"/>
    </location>
</feature>
<dbReference type="EMBL" id="JAZHXJ010001892">
    <property type="protein sequence ID" value="KAL1842937.1"/>
    <property type="molecule type" value="Genomic_DNA"/>
</dbReference>
<evidence type="ECO:0000313" key="9">
    <source>
        <dbReference type="EMBL" id="KAL1842937.1"/>
    </source>
</evidence>
<dbReference type="InterPro" id="IPR036855">
    <property type="entry name" value="Znf_CCCH_sf"/>
</dbReference>
<evidence type="ECO:0000256" key="2">
    <source>
        <dbReference type="ARBA" id="ARBA00022737"/>
    </source>
</evidence>
<dbReference type="Gene3D" id="3.30.1370.110">
    <property type="match status" value="1"/>
</dbReference>
<dbReference type="PROSITE" id="PS50103">
    <property type="entry name" value="ZF_C3H1"/>
    <property type="match status" value="2"/>
</dbReference>
<dbReference type="InterPro" id="IPR036063">
    <property type="entry name" value="Smr_dom_sf"/>
</dbReference>
<keyword evidence="10" id="KW-1185">Reference proteome</keyword>
<dbReference type="Proteomes" id="UP001586593">
    <property type="component" value="Unassembled WGS sequence"/>
</dbReference>
<feature type="compositionally biased region" description="Low complexity" evidence="6">
    <location>
        <begin position="284"/>
        <end position="306"/>
    </location>
</feature>
<dbReference type="SMART" id="SM01162">
    <property type="entry name" value="DUF1771"/>
    <property type="match status" value="1"/>
</dbReference>
<evidence type="ECO:0000259" key="7">
    <source>
        <dbReference type="PROSITE" id="PS50103"/>
    </source>
</evidence>
<protein>
    <recommendedName>
        <fullName evidence="11">CCCH zinc finger and SMR domain containing protein</fullName>
    </recommendedName>
</protein>
<evidence type="ECO:0000259" key="8">
    <source>
        <dbReference type="PROSITE" id="PS50828"/>
    </source>
</evidence>
<dbReference type="SMART" id="SM00463">
    <property type="entry name" value="SMR"/>
    <property type="match status" value="1"/>
</dbReference>
<evidence type="ECO:0000256" key="6">
    <source>
        <dbReference type="SAM" id="MobiDB-lite"/>
    </source>
</evidence>
<dbReference type="InterPro" id="IPR002625">
    <property type="entry name" value="Smr_dom"/>
</dbReference>
<organism evidence="9 10">
    <name type="scientific">Phialemonium thermophilum</name>
    <dbReference type="NCBI Taxonomy" id="223376"/>
    <lineage>
        <taxon>Eukaryota</taxon>
        <taxon>Fungi</taxon>
        <taxon>Dikarya</taxon>
        <taxon>Ascomycota</taxon>
        <taxon>Pezizomycotina</taxon>
        <taxon>Sordariomycetes</taxon>
        <taxon>Sordariomycetidae</taxon>
        <taxon>Cephalothecales</taxon>
        <taxon>Cephalothecaceae</taxon>
        <taxon>Phialemonium</taxon>
    </lineage>
</organism>
<dbReference type="PANTHER" id="PTHR13119">
    <property type="entry name" value="ZINC FINGER CCCH DOMAIN-CONTAINING PROTEI"/>
    <property type="match status" value="1"/>
</dbReference>
<dbReference type="SUPFAM" id="SSF90229">
    <property type="entry name" value="CCCH zinc finger"/>
    <property type="match status" value="1"/>
</dbReference>
<comment type="caution">
    <text evidence="9">The sequence shown here is derived from an EMBL/GenBank/DDBJ whole genome shotgun (WGS) entry which is preliminary data.</text>
</comment>
<keyword evidence="1 5" id="KW-0479">Metal-binding</keyword>
<evidence type="ECO:0000256" key="5">
    <source>
        <dbReference type="PROSITE-ProRule" id="PRU00723"/>
    </source>
</evidence>
<proteinExistence type="predicted"/>
<keyword evidence="3 5" id="KW-0863">Zinc-finger</keyword>
<feature type="region of interest" description="Disordered" evidence="6">
    <location>
        <begin position="140"/>
        <end position="360"/>
    </location>
</feature>
<evidence type="ECO:0000256" key="3">
    <source>
        <dbReference type="ARBA" id="ARBA00022771"/>
    </source>
</evidence>
<feature type="zinc finger region" description="C3H1-type" evidence="5">
    <location>
        <begin position="82"/>
        <end position="109"/>
    </location>
</feature>
<feature type="region of interest" description="Disordered" evidence="6">
    <location>
        <begin position="537"/>
        <end position="558"/>
    </location>
</feature>